<accession>A0ABQ1YL85</accession>
<dbReference type="SUPFAM" id="SSF53167">
    <property type="entry name" value="Purine and uridine phosphorylases"/>
    <property type="match status" value="1"/>
</dbReference>
<evidence type="ECO:0000313" key="6">
    <source>
        <dbReference type="Proteomes" id="UP000659344"/>
    </source>
</evidence>
<dbReference type="Gene3D" id="3.40.50.1580">
    <property type="entry name" value="Nucleoside phosphorylase domain"/>
    <property type="match status" value="1"/>
</dbReference>
<evidence type="ECO:0000313" key="5">
    <source>
        <dbReference type="EMBL" id="GGH30324.1"/>
    </source>
</evidence>
<dbReference type="InterPro" id="IPR035994">
    <property type="entry name" value="Nucleoside_phosphorylase_sf"/>
</dbReference>
<dbReference type="RefSeq" id="WP_308420434.1">
    <property type="nucleotide sequence ID" value="NZ_BMFT01000002.1"/>
</dbReference>
<organism evidence="5 6">
    <name type="scientific">Paenibacillus segetis</name>
    <dbReference type="NCBI Taxonomy" id="1325360"/>
    <lineage>
        <taxon>Bacteria</taxon>
        <taxon>Bacillati</taxon>
        <taxon>Bacillota</taxon>
        <taxon>Bacilli</taxon>
        <taxon>Bacillales</taxon>
        <taxon>Paenibacillaceae</taxon>
        <taxon>Paenibacillus</taxon>
    </lineage>
</organism>
<evidence type="ECO:0000259" key="4">
    <source>
        <dbReference type="Pfam" id="PF01048"/>
    </source>
</evidence>
<dbReference type="EC" id="2.4.2.3" evidence="1"/>
<dbReference type="PANTHER" id="PTHR43691:SF11">
    <property type="entry name" value="FI09636P-RELATED"/>
    <property type="match status" value="1"/>
</dbReference>
<gene>
    <name evidence="5" type="ORF">GCM10008013_33370</name>
</gene>
<evidence type="ECO:0000256" key="3">
    <source>
        <dbReference type="ARBA" id="ARBA00048447"/>
    </source>
</evidence>
<reference evidence="6" key="1">
    <citation type="journal article" date="2019" name="Int. J. Syst. Evol. Microbiol.">
        <title>The Global Catalogue of Microorganisms (GCM) 10K type strain sequencing project: providing services to taxonomists for standard genome sequencing and annotation.</title>
        <authorList>
            <consortium name="The Broad Institute Genomics Platform"/>
            <consortium name="The Broad Institute Genome Sequencing Center for Infectious Disease"/>
            <person name="Wu L."/>
            <person name="Ma J."/>
        </authorList>
    </citation>
    <scope>NUCLEOTIDE SEQUENCE [LARGE SCALE GENOMIC DNA]</scope>
    <source>
        <strain evidence="6">CGMCC 1.12769</strain>
    </source>
</reference>
<dbReference type="InterPro" id="IPR000845">
    <property type="entry name" value="Nucleoside_phosphorylase_d"/>
</dbReference>
<evidence type="ECO:0000256" key="2">
    <source>
        <dbReference type="ARBA" id="ARBA00021980"/>
    </source>
</evidence>
<sequence>MTEWGELVDKTEMILPNIKVKPGAISEHVIVVGDPERARAIGDQLDNAEELAYSREYRTINGWYKGKKITVTSHGVGSPGAAVCFEELIKAGAKKIIRVGTAGSYTDELPPGSLIIADSAVRAEGLTKQMVPDGVPAVADFNMLLKLEEQAKKTNIKYGLGTIVTLDAFYAGPVQFPHMLYKESGALGAEMELAALYVIARLRGVSAVGIFALDGYAFSDMNDYNPHKDSVKKAIQAEIDIALETMLIL</sequence>
<comment type="catalytic activity">
    <reaction evidence="3">
        <text>uridine + phosphate = alpha-D-ribose 1-phosphate + uracil</text>
        <dbReference type="Rhea" id="RHEA:24388"/>
        <dbReference type="ChEBI" id="CHEBI:16704"/>
        <dbReference type="ChEBI" id="CHEBI:17568"/>
        <dbReference type="ChEBI" id="CHEBI:43474"/>
        <dbReference type="ChEBI" id="CHEBI:57720"/>
        <dbReference type="EC" id="2.4.2.3"/>
    </reaction>
</comment>
<protein>
    <recommendedName>
        <fullName evidence="2">Uridine phosphorylase</fullName>
        <ecNumber evidence="1">2.4.2.3</ecNumber>
    </recommendedName>
</protein>
<dbReference type="PANTHER" id="PTHR43691">
    <property type="entry name" value="URIDINE PHOSPHORYLASE"/>
    <property type="match status" value="1"/>
</dbReference>
<proteinExistence type="predicted"/>
<dbReference type="Proteomes" id="UP000659344">
    <property type="component" value="Unassembled WGS sequence"/>
</dbReference>
<feature type="domain" description="Nucleoside phosphorylase" evidence="4">
    <location>
        <begin position="28"/>
        <end position="241"/>
    </location>
</feature>
<keyword evidence="6" id="KW-1185">Reference proteome</keyword>
<dbReference type="EMBL" id="BMFT01000002">
    <property type="protein sequence ID" value="GGH30324.1"/>
    <property type="molecule type" value="Genomic_DNA"/>
</dbReference>
<dbReference type="CDD" id="cd17767">
    <property type="entry name" value="UP_EcUdp-like"/>
    <property type="match status" value="1"/>
</dbReference>
<name>A0ABQ1YL85_9BACL</name>
<dbReference type="Pfam" id="PF01048">
    <property type="entry name" value="PNP_UDP_1"/>
    <property type="match status" value="1"/>
</dbReference>
<evidence type="ECO:0000256" key="1">
    <source>
        <dbReference type="ARBA" id="ARBA00011888"/>
    </source>
</evidence>
<comment type="caution">
    <text evidence="5">The sequence shown here is derived from an EMBL/GenBank/DDBJ whole genome shotgun (WGS) entry which is preliminary data.</text>
</comment>